<dbReference type="STRING" id="930152.SAMN05216565_110105"/>
<organism evidence="2 3">
    <name type="scientific">Litchfieldia salsa</name>
    <dbReference type="NCBI Taxonomy" id="930152"/>
    <lineage>
        <taxon>Bacteria</taxon>
        <taxon>Bacillati</taxon>
        <taxon>Bacillota</taxon>
        <taxon>Bacilli</taxon>
        <taxon>Bacillales</taxon>
        <taxon>Bacillaceae</taxon>
        <taxon>Litchfieldia</taxon>
    </lineage>
</organism>
<gene>
    <name evidence="2" type="ORF">SAMN05216565_110105</name>
</gene>
<dbReference type="InterPro" id="IPR037401">
    <property type="entry name" value="SnoaL-like"/>
</dbReference>
<dbReference type="PIRSF" id="PIRSF030561">
    <property type="entry name" value="UCP030561"/>
    <property type="match status" value="1"/>
</dbReference>
<dbReference type="Gene3D" id="3.10.450.50">
    <property type="match status" value="1"/>
</dbReference>
<evidence type="ECO:0000259" key="1">
    <source>
        <dbReference type="Pfam" id="PF12680"/>
    </source>
</evidence>
<sequence>MSRAEELAAKQLEAYNAQNIDEFVAQYSDDIIVMDFPSNEITLEGKDAFRQRYHTLFMNNPNQHAELKARIVKGNVVIDHELVTGRSSGNDVEAIAIYETNDQHITKVWFVK</sequence>
<protein>
    <recommendedName>
        <fullName evidence="1">SnoaL-like domain-containing protein</fullName>
    </recommendedName>
</protein>
<name>A0A1H0WCZ7_9BACI</name>
<dbReference type="OrthoDB" id="9797498at2"/>
<dbReference type="InterPro" id="IPR032710">
    <property type="entry name" value="NTF2-like_dom_sf"/>
</dbReference>
<dbReference type="EMBL" id="FNJU01000010">
    <property type="protein sequence ID" value="SDP88411.1"/>
    <property type="molecule type" value="Genomic_DNA"/>
</dbReference>
<dbReference type="Pfam" id="PF12680">
    <property type="entry name" value="SnoaL_2"/>
    <property type="match status" value="1"/>
</dbReference>
<dbReference type="InterPro" id="IPR008317">
    <property type="entry name" value="UCP030561"/>
</dbReference>
<evidence type="ECO:0000313" key="3">
    <source>
        <dbReference type="Proteomes" id="UP000199159"/>
    </source>
</evidence>
<reference evidence="3" key="1">
    <citation type="submission" date="2016-10" db="EMBL/GenBank/DDBJ databases">
        <authorList>
            <person name="Varghese N."/>
            <person name="Submissions S."/>
        </authorList>
    </citation>
    <scope>NUCLEOTIDE SEQUENCE [LARGE SCALE GENOMIC DNA]</scope>
    <source>
        <strain evidence="3">IBRC-M10078</strain>
    </source>
</reference>
<dbReference type="Proteomes" id="UP000199159">
    <property type="component" value="Unassembled WGS sequence"/>
</dbReference>
<dbReference type="AlphaFoldDB" id="A0A1H0WCZ7"/>
<keyword evidence="3" id="KW-1185">Reference proteome</keyword>
<proteinExistence type="predicted"/>
<dbReference type="SUPFAM" id="SSF54427">
    <property type="entry name" value="NTF2-like"/>
    <property type="match status" value="1"/>
</dbReference>
<accession>A0A1H0WCZ7</accession>
<dbReference type="RefSeq" id="WP_090857220.1">
    <property type="nucleotide sequence ID" value="NZ_FNJU01000010.1"/>
</dbReference>
<evidence type="ECO:0000313" key="2">
    <source>
        <dbReference type="EMBL" id="SDP88411.1"/>
    </source>
</evidence>
<feature type="domain" description="SnoaL-like" evidence="1">
    <location>
        <begin position="11"/>
        <end position="107"/>
    </location>
</feature>